<organism evidence="4 5">
    <name type="scientific">Bradyrhizobium diazoefficiens (strain JCM 10833 / BCRC 13528 / IAM 13628 / NBRC 14792 / USDA 110)</name>
    <dbReference type="NCBI Taxonomy" id="224911"/>
    <lineage>
        <taxon>Bacteria</taxon>
        <taxon>Pseudomonadati</taxon>
        <taxon>Pseudomonadota</taxon>
        <taxon>Alphaproteobacteria</taxon>
        <taxon>Hyphomicrobiales</taxon>
        <taxon>Nitrobacteraceae</taxon>
        <taxon>Bradyrhizobium</taxon>
    </lineage>
</organism>
<dbReference type="InterPro" id="IPR009078">
    <property type="entry name" value="Ferritin-like_SF"/>
</dbReference>
<dbReference type="GO" id="GO:0016709">
    <property type="term" value="F:oxidoreductase activity, acting on paired donors, with incorporation or reduction of molecular oxygen, NAD(P)H as one donor, and incorporation of one atom of oxygen"/>
    <property type="evidence" value="ECO:0007669"/>
    <property type="project" value="InterPro"/>
</dbReference>
<feature type="region of interest" description="Disordered" evidence="3">
    <location>
        <begin position="1"/>
        <end position="54"/>
    </location>
</feature>
<feature type="compositionally biased region" description="Low complexity" evidence="3">
    <location>
        <begin position="44"/>
        <end position="53"/>
    </location>
</feature>
<dbReference type="EMBL" id="BA000040">
    <property type="protein sequence ID" value="BAC48944.1"/>
    <property type="molecule type" value="Genomic_DNA"/>
</dbReference>
<dbReference type="Gene3D" id="1.10.620.20">
    <property type="entry name" value="Ribonucleotide Reductase, subunit A"/>
    <property type="match status" value="1"/>
</dbReference>
<accession>Q89P04</accession>
<protein>
    <submittedName>
        <fullName evidence="4">Blr3679 protein</fullName>
    </submittedName>
</protein>
<dbReference type="CDD" id="cd01058">
    <property type="entry name" value="AAMH_B"/>
    <property type="match status" value="1"/>
</dbReference>
<dbReference type="Proteomes" id="UP000002526">
    <property type="component" value="Chromosome"/>
</dbReference>
<dbReference type="Pfam" id="PF02332">
    <property type="entry name" value="Phenol_Hydrox"/>
    <property type="match status" value="1"/>
</dbReference>
<reference evidence="5" key="1">
    <citation type="journal article" date="2002" name="DNA Res.">
        <title>Complete genomic sequence of nitrogen-fixing symbiotic bacterium Bradyrhizobium japonicum USDA110.</title>
        <authorList>
            <person name="Kaneko T."/>
            <person name="Nakamura Y."/>
            <person name="Sato S."/>
            <person name="Minamisawa K."/>
            <person name="Uchiumi T."/>
            <person name="Sasamoto S."/>
            <person name="Watanabe A."/>
            <person name="Idesawa K."/>
            <person name="Iriguchi M."/>
            <person name="Kawashima K."/>
            <person name="Kohara M."/>
            <person name="Matsumoto M."/>
            <person name="Shimpo S."/>
            <person name="Tsuruoka H."/>
            <person name="Wada T."/>
            <person name="Yamada M."/>
            <person name="Tabata S."/>
        </authorList>
    </citation>
    <scope>NUCLEOTIDE SEQUENCE [LARGE SCALE GENOMIC DNA]</scope>
    <source>
        <strain evidence="5">JCM 10833 / BCRC 13528 / IAM 13628 / NBRC 14792 / USDA 110</strain>
    </source>
</reference>
<dbReference type="eggNOG" id="ENOG502Z7Z9">
    <property type="taxonomic scope" value="Bacteria"/>
</dbReference>
<dbReference type="InterPro" id="IPR012078">
    <property type="entry name" value="MP_mOase_hydro"/>
</dbReference>
<evidence type="ECO:0000256" key="1">
    <source>
        <dbReference type="ARBA" id="ARBA00023002"/>
    </source>
</evidence>
<evidence type="ECO:0000256" key="2">
    <source>
        <dbReference type="ARBA" id="ARBA00023033"/>
    </source>
</evidence>
<dbReference type="InterPro" id="IPR003430">
    <property type="entry name" value="Phenol_Hydrox"/>
</dbReference>
<evidence type="ECO:0000313" key="4">
    <source>
        <dbReference type="EMBL" id="BAC48944.1"/>
    </source>
</evidence>
<gene>
    <name evidence="4" type="ordered locus">blr3679</name>
</gene>
<keyword evidence="1" id="KW-0560">Oxidoreductase</keyword>
<dbReference type="PIRSF" id="PIRSF000040">
    <property type="entry name" value="MMOH_comp"/>
    <property type="match status" value="1"/>
</dbReference>
<dbReference type="HOGENOM" id="CLU_061948_1_0_5"/>
<dbReference type="STRING" id="224911.AAV28_15395"/>
<dbReference type="PhylomeDB" id="Q89P04"/>
<dbReference type="KEGG" id="bja:blr3679"/>
<keyword evidence="5" id="KW-1185">Reference proteome</keyword>
<dbReference type="PATRIC" id="fig|224911.5.peg.3666"/>
<dbReference type="InParanoid" id="Q89P04"/>
<dbReference type="SUPFAM" id="SSF47240">
    <property type="entry name" value="Ferritin-like"/>
    <property type="match status" value="1"/>
</dbReference>
<evidence type="ECO:0000256" key="3">
    <source>
        <dbReference type="SAM" id="MobiDB-lite"/>
    </source>
</evidence>
<feature type="compositionally biased region" description="Low complexity" evidence="3">
    <location>
        <begin position="1"/>
        <end position="11"/>
    </location>
</feature>
<dbReference type="OrthoDB" id="9806768at2"/>
<dbReference type="EnsemblBacteria" id="BAC48944">
    <property type="protein sequence ID" value="BAC48944"/>
    <property type="gene ID" value="BAC48944"/>
</dbReference>
<sequence>MSSRTASSSTSSRRRTTKTPRPSNELEPNNRRRKTTMTAVQTVSAKSGAAGSAVFPDSDSRRYRYFEPRSKRATHYEDVTVDVQPDPERYLLQDWIISFPNGKGAYTKDNTGALSSNWHAFRAPDQEWERTHYQRQSKIEAMVQAVIANGRKSGAPKSFDKAWIKILQNHLGAWKHAEFGLGTSLMQAQRYGYTQMINNATLTNSSYKLRLSQDITLYLAEIGMDVPGFDDTAGKRVWLEDKGWQGTREAIESIMGSADYLEQYFATNIVFESLVGELFRSGFLMQVASSNGDFITPPVISSAEADYERNLANTIDLMHLLVTDNQHGAHNKKLFQGWVNKHVALANKAAAGLQPIWSQPHSKPVQYADARAQSVERIKKILGELGLTLPKE</sequence>
<keyword evidence="2" id="KW-0503">Monooxygenase</keyword>
<dbReference type="AlphaFoldDB" id="Q89P04"/>
<proteinExistence type="predicted"/>
<evidence type="ECO:0000313" key="5">
    <source>
        <dbReference type="Proteomes" id="UP000002526"/>
    </source>
</evidence>
<name>Q89P04_BRADU</name>
<dbReference type="InterPro" id="IPR012348">
    <property type="entry name" value="RNR-like"/>
</dbReference>